<name>A0ABP6J603_9ACTN</name>
<evidence type="ECO:0000313" key="2">
    <source>
        <dbReference type="EMBL" id="GAA2922486.1"/>
    </source>
</evidence>
<protein>
    <submittedName>
        <fullName evidence="2">Uncharacterized protein</fullName>
    </submittedName>
</protein>
<reference evidence="3" key="1">
    <citation type="journal article" date="2019" name="Int. J. Syst. Evol. Microbiol.">
        <title>The Global Catalogue of Microorganisms (GCM) 10K type strain sequencing project: providing services to taxonomists for standard genome sequencing and annotation.</title>
        <authorList>
            <consortium name="The Broad Institute Genomics Platform"/>
            <consortium name="The Broad Institute Genome Sequencing Center for Infectious Disease"/>
            <person name="Wu L."/>
            <person name="Ma J."/>
        </authorList>
    </citation>
    <scope>NUCLEOTIDE SEQUENCE [LARGE SCALE GENOMIC DNA]</scope>
    <source>
        <strain evidence="3">JCM 9088</strain>
    </source>
</reference>
<sequence>MSVVRATLVGMSSMEPRRGGYSVPAGRPYALSELRGKLGSVGDQIGELYEGSHPLEYEPVADTLYVAFKTAADLAPVKSYTGCELHPNGATDPEAPTGWGRCLLCNDRRRRGERSVPAPAEQRRLGYPVPDPPYTQSRLKGYVQEVNDRAFAVTVSSPAEEFVEIADTLHRAFIVARELSRPRNASGCAEHPGSPIDPTAPPGEGCLFCVGRRRQAQRPAGAPQMLPQVRRGERRTIQRRFERPPGL</sequence>
<dbReference type="Proteomes" id="UP001500403">
    <property type="component" value="Unassembled WGS sequence"/>
</dbReference>
<feature type="region of interest" description="Disordered" evidence="1">
    <location>
        <begin position="111"/>
        <end position="133"/>
    </location>
</feature>
<accession>A0ABP6J603</accession>
<comment type="caution">
    <text evidence="2">The sequence shown here is derived from an EMBL/GenBank/DDBJ whole genome shotgun (WGS) entry which is preliminary data.</text>
</comment>
<evidence type="ECO:0000256" key="1">
    <source>
        <dbReference type="SAM" id="MobiDB-lite"/>
    </source>
</evidence>
<feature type="compositionally biased region" description="Basic and acidic residues" evidence="1">
    <location>
        <begin position="230"/>
        <end position="247"/>
    </location>
</feature>
<keyword evidence="3" id="KW-1185">Reference proteome</keyword>
<proteinExistence type="predicted"/>
<feature type="region of interest" description="Disordered" evidence="1">
    <location>
        <begin position="217"/>
        <end position="247"/>
    </location>
</feature>
<organism evidence="2 3">
    <name type="scientific">Streptomyces enissocaesilis</name>
    <dbReference type="NCBI Taxonomy" id="332589"/>
    <lineage>
        <taxon>Bacteria</taxon>
        <taxon>Bacillati</taxon>
        <taxon>Actinomycetota</taxon>
        <taxon>Actinomycetes</taxon>
        <taxon>Kitasatosporales</taxon>
        <taxon>Streptomycetaceae</taxon>
        <taxon>Streptomyces</taxon>
        <taxon>Streptomyces rochei group</taxon>
    </lineage>
</organism>
<dbReference type="EMBL" id="BAAAUD010000005">
    <property type="protein sequence ID" value="GAA2922486.1"/>
    <property type="molecule type" value="Genomic_DNA"/>
</dbReference>
<evidence type="ECO:0000313" key="3">
    <source>
        <dbReference type="Proteomes" id="UP001500403"/>
    </source>
</evidence>
<gene>
    <name evidence="2" type="ORF">GCM10010446_03270</name>
</gene>